<dbReference type="InterPro" id="IPR003736">
    <property type="entry name" value="PAAI_dom"/>
</dbReference>
<dbReference type="SUPFAM" id="SSF54637">
    <property type="entry name" value="Thioesterase/thiol ester dehydrase-isomerase"/>
    <property type="match status" value="1"/>
</dbReference>
<reference evidence="4 5" key="1">
    <citation type="submission" date="2020-07" db="EMBL/GenBank/DDBJ databases">
        <title>Sequencing the genomes of 1000 actinobacteria strains.</title>
        <authorList>
            <person name="Klenk H.-P."/>
        </authorList>
    </citation>
    <scope>NUCLEOTIDE SEQUENCE [LARGE SCALE GENOMIC DNA]</scope>
    <source>
        <strain evidence="4 5">DSM 26341</strain>
    </source>
</reference>
<evidence type="ECO:0000259" key="3">
    <source>
        <dbReference type="Pfam" id="PF03061"/>
    </source>
</evidence>
<proteinExistence type="inferred from homology"/>
<dbReference type="InterPro" id="IPR011973">
    <property type="entry name" value="PaaD"/>
</dbReference>
<dbReference type="FunFam" id="3.10.129.10:FF:000022">
    <property type="entry name" value="Phenylacetic acid degradation protein"/>
    <property type="match status" value="1"/>
</dbReference>
<dbReference type="RefSeq" id="WP_237249079.1">
    <property type="nucleotide sequence ID" value="NZ_JACBZP010000001.1"/>
</dbReference>
<protein>
    <submittedName>
        <fullName evidence="4">Acyl-CoA thioesterase</fullName>
        <ecNumber evidence="4">3.1.2.-</ecNumber>
    </submittedName>
</protein>
<dbReference type="EC" id="3.1.2.-" evidence="4"/>
<dbReference type="NCBIfam" id="TIGR02286">
    <property type="entry name" value="PaaD"/>
    <property type="match status" value="1"/>
</dbReference>
<keyword evidence="5" id="KW-1185">Reference proteome</keyword>
<dbReference type="EMBL" id="JACBZP010000001">
    <property type="protein sequence ID" value="NYI67527.1"/>
    <property type="molecule type" value="Genomic_DNA"/>
</dbReference>
<dbReference type="PANTHER" id="PTHR42856">
    <property type="entry name" value="ACYL-COENZYME A THIOESTERASE PAAI"/>
    <property type="match status" value="1"/>
</dbReference>
<keyword evidence="2 4" id="KW-0378">Hydrolase</keyword>
<comment type="similarity">
    <text evidence="1">Belongs to the thioesterase PaaI family.</text>
</comment>
<sequence>MDSRSPVGSAGTTGPEAMYAEDKASQAAGITLDDFGPGFARCSMTVREDMVNGHLITHGGYVFVLADTTFAMTCNEIGSVTVAAGADINFLKPTRLGDVLVAEGRCVTKNGRSGIYDVHVSRNGEPVAEFRGRSRTLPAPK</sequence>
<dbReference type="Gene3D" id="3.10.129.10">
    <property type="entry name" value="Hotdog Thioesterase"/>
    <property type="match status" value="1"/>
</dbReference>
<dbReference type="Proteomes" id="UP000539111">
    <property type="component" value="Unassembled WGS sequence"/>
</dbReference>
<dbReference type="Pfam" id="PF03061">
    <property type="entry name" value="4HBT"/>
    <property type="match status" value="1"/>
</dbReference>
<dbReference type="CDD" id="cd03443">
    <property type="entry name" value="PaaI_thioesterase"/>
    <property type="match status" value="1"/>
</dbReference>
<name>A0A7Z0D286_9MICO</name>
<accession>A0A7Z0D286</accession>
<comment type="caution">
    <text evidence="4">The sequence shown here is derived from an EMBL/GenBank/DDBJ whole genome shotgun (WGS) entry which is preliminary data.</text>
</comment>
<organism evidence="4 5">
    <name type="scientific">Spelaeicoccus albus</name>
    <dbReference type="NCBI Taxonomy" id="1280376"/>
    <lineage>
        <taxon>Bacteria</taxon>
        <taxon>Bacillati</taxon>
        <taxon>Actinomycetota</taxon>
        <taxon>Actinomycetes</taxon>
        <taxon>Micrococcales</taxon>
        <taxon>Brevibacteriaceae</taxon>
        <taxon>Spelaeicoccus</taxon>
    </lineage>
</organism>
<dbReference type="GO" id="GO:0016289">
    <property type="term" value="F:acyl-CoA hydrolase activity"/>
    <property type="evidence" value="ECO:0007669"/>
    <property type="project" value="TreeGrafter"/>
</dbReference>
<dbReference type="InterPro" id="IPR006683">
    <property type="entry name" value="Thioestr_dom"/>
</dbReference>
<feature type="domain" description="Thioesterase" evidence="3">
    <location>
        <begin position="57"/>
        <end position="125"/>
    </location>
</feature>
<evidence type="ECO:0000256" key="2">
    <source>
        <dbReference type="ARBA" id="ARBA00022801"/>
    </source>
</evidence>
<evidence type="ECO:0000313" key="5">
    <source>
        <dbReference type="Proteomes" id="UP000539111"/>
    </source>
</evidence>
<evidence type="ECO:0000313" key="4">
    <source>
        <dbReference type="EMBL" id="NYI67527.1"/>
    </source>
</evidence>
<dbReference type="InterPro" id="IPR052723">
    <property type="entry name" value="Acyl-CoA_thioesterase_PaaI"/>
</dbReference>
<dbReference type="AlphaFoldDB" id="A0A7Z0D286"/>
<dbReference type="PANTHER" id="PTHR42856:SF1">
    <property type="entry name" value="ACYL-COENZYME A THIOESTERASE PAAI"/>
    <property type="match status" value="1"/>
</dbReference>
<evidence type="ECO:0000256" key="1">
    <source>
        <dbReference type="ARBA" id="ARBA00008324"/>
    </source>
</evidence>
<gene>
    <name evidence="4" type="ORF">BJY26_001833</name>
</gene>
<dbReference type="NCBIfam" id="TIGR00369">
    <property type="entry name" value="unchar_dom_1"/>
    <property type="match status" value="1"/>
</dbReference>
<dbReference type="InterPro" id="IPR029069">
    <property type="entry name" value="HotDog_dom_sf"/>
</dbReference>